<feature type="transmembrane region" description="Helical" evidence="1">
    <location>
        <begin position="302"/>
        <end position="318"/>
    </location>
</feature>
<dbReference type="EMBL" id="LK028559">
    <property type="protein sequence ID" value="CDR30685.1"/>
    <property type="molecule type" value="Genomic_DNA"/>
</dbReference>
<feature type="transmembrane region" description="Helical" evidence="1">
    <location>
        <begin position="325"/>
        <end position="342"/>
    </location>
</feature>
<evidence type="ECO:0000256" key="1">
    <source>
        <dbReference type="SAM" id="Phobius"/>
    </source>
</evidence>
<feature type="transmembrane region" description="Helical" evidence="1">
    <location>
        <begin position="246"/>
        <end position="264"/>
    </location>
</feature>
<dbReference type="AlphaFoldDB" id="A0A061A9X5"/>
<proteinExistence type="predicted"/>
<dbReference type="PATRIC" id="fig|35623.3.peg.612"/>
<feature type="transmembrane region" description="Helical" evidence="1">
    <location>
        <begin position="171"/>
        <end position="189"/>
    </location>
</feature>
<dbReference type="InParanoid" id="A0A061A9X5"/>
<feature type="transmembrane region" description="Helical" evidence="1">
    <location>
        <begin position="124"/>
        <end position="141"/>
    </location>
</feature>
<sequence>MSKKQYLSELLTYLIEKEVVQKDIDSIISDYEVLYQEALDSGLTEKEVKQKLGSKEEVFELIKDDLKFRSKPSNKLVAISPFIAVISFFLIGTLTGTYEYAWLVFLLIPVSAIILNVRGTDKLIALTPFIAVATFMLTGFLTGVWHPTWLVFLMIPVTAVTLKVKGLEKLVALMPFIVLVIYILVGTYVDSLFYVYGWPLFSLVAIVAIFLKPVTLVRFLLLVSIIFSVALHQYLGHSTGNWNGLWLIYLLPVTIALFTGDIRIDFGGDKKLYQRPYLILTLLGIIALYTVISIFVPNAWTWSWIVLLFIPMTAIYLHQGFKQPVAYMPFISTILFMLLGVFGGFWQFAWLVYLLIPIVAILTNEKETE</sequence>
<feature type="transmembrane region" description="Helical" evidence="1">
    <location>
        <begin position="195"/>
        <end position="211"/>
    </location>
</feature>
<keyword evidence="1" id="KW-1133">Transmembrane helix</keyword>
<dbReference type="OrthoDB" id="3534574at2"/>
<feature type="transmembrane region" description="Helical" evidence="1">
    <location>
        <begin position="100"/>
        <end position="117"/>
    </location>
</feature>
<keyword evidence="3" id="KW-1185">Reference proteome</keyword>
<name>A0A061A9X5_9MOLU</name>
<gene>
    <name evidence="2" type="ORF">Aocu_06120</name>
</gene>
<protein>
    <submittedName>
        <fullName evidence="2">Hypothetical membrane protein</fullName>
    </submittedName>
</protein>
<dbReference type="HOGENOM" id="CLU_754017_0_0_14"/>
<dbReference type="RefSeq" id="WP_045749204.1">
    <property type="nucleotide sequence ID" value="NZ_FUZK01000001.1"/>
</dbReference>
<reference evidence="3" key="1">
    <citation type="submission" date="2014-05" db="EMBL/GenBank/DDBJ databases">
        <authorList>
            <person name="Kube M."/>
        </authorList>
    </citation>
    <scope>NUCLEOTIDE SEQUENCE [LARGE SCALE GENOMIC DNA]</scope>
</reference>
<dbReference type="KEGG" id="aoc:Aocu_06120"/>
<keyword evidence="1" id="KW-0812">Transmembrane</keyword>
<dbReference type="STRING" id="35623.Aocu_06120"/>
<accession>A0A061A9X5</accession>
<keyword evidence="1" id="KW-0472">Membrane</keyword>
<organism evidence="2 3">
    <name type="scientific">Acholeplasma oculi</name>
    <dbReference type="NCBI Taxonomy" id="35623"/>
    <lineage>
        <taxon>Bacteria</taxon>
        <taxon>Bacillati</taxon>
        <taxon>Mycoplasmatota</taxon>
        <taxon>Mollicutes</taxon>
        <taxon>Acholeplasmatales</taxon>
        <taxon>Acholeplasmataceae</taxon>
        <taxon>Acholeplasma</taxon>
    </lineage>
</organism>
<feature type="transmembrane region" description="Helical" evidence="1">
    <location>
        <begin position="76"/>
        <end position="94"/>
    </location>
</feature>
<evidence type="ECO:0000313" key="3">
    <source>
        <dbReference type="Proteomes" id="UP000032434"/>
    </source>
</evidence>
<dbReference type="Proteomes" id="UP000032434">
    <property type="component" value="Chromosome 1"/>
</dbReference>
<feature type="transmembrane region" description="Helical" evidence="1">
    <location>
        <begin position="276"/>
        <end position="296"/>
    </location>
</feature>
<evidence type="ECO:0000313" key="2">
    <source>
        <dbReference type="EMBL" id="CDR30685.1"/>
    </source>
</evidence>